<dbReference type="Pfam" id="PF03704">
    <property type="entry name" value="BTAD"/>
    <property type="match status" value="1"/>
</dbReference>
<dbReference type="InterPro" id="IPR036388">
    <property type="entry name" value="WH-like_DNA-bd_sf"/>
</dbReference>
<dbReference type="InterPro" id="IPR005158">
    <property type="entry name" value="BTAD"/>
</dbReference>
<organism evidence="8 9">
    <name type="scientific">Lentzea pudingi</name>
    <dbReference type="NCBI Taxonomy" id="1789439"/>
    <lineage>
        <taxon>Bacteria</taxon>
        <taxon>Bacillati</taxon>
        <taxon>Actinomycetota</taxon>
        <taxon>Actinomycetes</taxon>
        <taxon>Pseudonocardiales</taxon>
        <taxon>Pseudonocardiaceae</taxon>
        <taxon>Lentzea</taxon>
    </lineage>
</organism>
<dbReference type="Pfam" id="PF13424">
    <property type="entry name" value="TPR_12"/>
    <property type="match status" value="2"/>
</dbReference>
<dbReference type="RefSeq" id="WP_189155622.1">
    <property type="nucleotide sequence ID" value="NZ_BMNC01000004.1"/>
</dbReference>
<dbReference type="PANTHER" id="PTHR35807">
    <property type="entry name" value="TRANSCRIPTIONAL REGULATOR REDD-RELATED"/>
    <property type="match status" value="1"/>
</dbReference>
<evidence type="ECO:0000256" key="3">
    <source>
        <dbReference type="ARBA" id="ARBA00023125"/>
    </source>
</evidence>
<dbReference type="InterPro" id="IPR027417">
    <property type="entry name" value="P-loop_NTPase"/>
</dbReference>
<dbReference type="Gene3D" id="1.25.40.10">
    <property type="entry name" value="Tetratricopeptide repeat domain"/>
    <property type="match status" value="2"/>
</dbReference>
<gene>
    <name evidence="8" type="ORF">GCM10011609_33140</name>
</gene>
<comment type="similarity">
    <text evidence="1">Belongs to the AfsR/DnrI/RedD regulatory family.</text>
</comment>
<evidence type="ECO:0000256" key="2">
    <source>
        <dbReference type="ARBA" id="ARBA00023015"/>
    </source>
</evidence>
<dbReference type="SMART" id="SM00862">
    <property type="entry name" value="Trans_reg_C"/>
    <property type="match status" value="1"/>
</dbReference>
<feature type="domain" description="OmpR/PhoB-type" evidence="7">
    <location>
        <begin position="1"/>
        <end position="95"/>
    </location>
</feature>
<dbReference type="SMART" id="SM00028">
    <property type="entry name" value="TPR"/>
    <property type="match status" value="6"/>
</dbReference>
<comment type="caution">
    <text evidence="8">The sequence shown here is derived from an EMBL/GenBank/DDBJ whole genome shotgun (WGS) entry which is preliminary data.</text>
</comment>
<name>A0ABQ2HYF6_9PSEU</name>
<keyword evidence="2" id="KW-0805">Transcription regulation</keyword>
<dbReference type="SUPFAM" id="SSF46894">
    <property type="entry name" value="C-terminal effector domain of the bipartite response regulators"/>
    <property type="match status" value="1"/>
</dbReference>
<keyword evidence="3 6" id="KW-0238">DNA-binding</keyword>
<dbReference type="CDD" id="cd15831">
    <property type="entry name" value="BTAD"/>
    <property type="match status" value="1"/>
</dbReference>
<evidence type="ECO:0000259" key="7">
    <source>
        <dbReference type="PROSITE" id="PS51755"/>
    </source>
</evidence>
<accession>A0ABQ2HYF6</accession>
<dbReference type="SUPFAM" id="SSF52540">
    <property type="entry name" value="P-loop containing nucleoside triphosphate hydrolases"/>
    <property type="match status" value="1"/>
</dbReference>
<dbReference type="PANTHER" id="PTHR35807:SF1">
    <property type="entry name" value="TRANSCRIPTIONAL REGULATOR REDD"/>
    <property type="match status" value="1"/>
</dbReference>
<dbReference type="EMBL" id="BMNC01000004">
    <property type="protein sequence ID" value="GGM93029.1"/>
    <property type="molecule type" value="Genomic_DNA"/>
</dbReference>
<evidence type="ECO:0000256" key="4">
    <source>
        <dbReference type="ARBA" id="ARBA00023163"/>
    </source>
</evidence>
<evidence type="ECO:0000256" key="1">
    <source>
        <dbReference type="ARBA" id="ARBA00005820"/>
    </source>
</evidence>
<evidence type="ECO:0000256" key="6">
    <source>
        <dbReference type="PROSITE-ProRule" id="PRU01091"/>
    </source>
</evidence>
<keyword evidence="5" id="KW-0802">TPR repeat</keyword>
<dbReference type="Gene3D" id="3.40.50.300">
    <property type="entry name" value="P-loop containing nucleotide triphosphate hydrolases"/>
    <property type="match status" value="1"/>
</dbReference>
<dbReference type="PROSITE" id="PS50005">
    <property type="entry name" value="TPR"/>
    <property type="match status" value="1"/>
</dbReference>
<dbReference type="SMART" id="SM01043">
    <property type="entry name" value="BTAD"/>
    <property type="match status" value="1"/>
</dbReference>
<dbReference type="PROSITE" id="PS51755">
    <property type="entry name" value="OMPR_PHOB"/>
    <property type="match status" value="1"/>
</dbReference>
<evidence type="ECO:0000256" key="5">
    <source>
        <dbReference type="PROSITE-ProRule" id="PRU00339"/>
    </source>
</evidence>
<dbReference type="InterPro" id="IPR051677">
    <property type="entry name" value="AfsR-DnrI-RedD_regulator"/>
</dbReference>
<sequence length="919" mass="99075">MAVVVRLLGEVGAEVDGRPVDLGTPKQRCVLAALALDWGRVVQVDRLVVRVSGADAEHRSRTVLHSYISRLRRALAEAGTGVRIASRSGGYALLADTEPVTDLQQFRALCARARDEDGEAVSLWNEALALWKGQPLTGVNGEWAEAERDRLSQERLEAEHDLADALLRRGRGAQLVGVLSARGAQLPLDERVTGQHMLALRQAGRTSDALDLYRRFRARLREELATEPGAALQDLHQQLLTADHVPAGESRNATPRQLPMTPAPFLGRQDELTALDSLLDRSSIMAVVGSGGIGKSWLALHWAHQHAHRFPDGQLHVDLRGFSPDGGALSPAAAVRGFLDALGIEPGRIPADPHTQSALFRSLVADRRMLFVLDNAADTAHVTPLLPGGTSCAVLVTSRNRMPGLATGHGARHLVLDALSDTASRDLLVARLGAAQVEAEHDAADELVELCGGYPLALSIIAGRVHTCPGTSLSALTAELRESLLDVLDEGDPVASLPAVLSLSYTALTGEQAEVLGLLAIAPGPGIGLPGAAALTGLSQAKARTALRGLEQASLISQGAEGRYGMHDLIRHYAADVAHRTLDGEARESALRRVIGFYLHTAHAADRLLYPHRVDIELDGPSHTPQPLPDTAAAMAWFDAEHACLLAAQHATAALGWRRAVWQLAWSLSTFHQLRGHHHAQIRAWETGLVASEQGPDVAATVLGHRQLGLANADLGRHRQALHHLLRALVLAERQHDQTAQAHTHTALARAYEQQGDDARALEHSVRSLELCRALGNRVWEAGSLNGVGWFAARLGQHDVAREHCLAALELYREHDDPSGEAGVLDSLGYIAHLAGDHALAVDHYRHSLALQRELIYDYGIAEALAGLGAPHAALGQHDQARAVWQEALEIYRQQGRTEEAERVRKQLDALPERTGQDL</sequence>
<feature type="DNA-binding region" description="OmpR/PhoB-type" evidence="6">
    <location>
        <begin position="1"/>
        <end position="95"/>
    </location>
</feature>
<dbReference type="Pfam" id="PF00486">
    <property type="entry name" value="Trans_reg_C"/>
    <property type="match status" value="1"/>
</dbReference>
<dbReference type="Proteomes" id="UP000597656">
    <property type="component" value="Unassembled WGS sequence"/>
</dbReference>
<reference evidence="9" key="1">
    <citation type="journal article" date="2019" name="Int. J. Syst. Evol. Microbiol.">
        <title>The Global Catalogue of Microorganisms (GCM) 10K type strain sequencing project: providing services to taxonomists for standard genome sequencing and annotation.</title>
        <authorList>
            <consortium name="The Broad Institute Genomics Platform"/>
            <consortium name="The Broad Institute Genome Sequencing Center for Infectious Disease"/>
            <person name="Wu L."/>
            <person name="Ma J."/>
        </authorList>
    </citation>
    <scope>NUCLEOTIDE SEQUENCE [LARGE SCALE GENOMIC DNA]</scope>
    <source>
        <strain evidence="9">CGMCC 4.7319</strain>
    </source>
</reference>
<evidence type="ECO:0000313" key="8">
    <source>
        <dbReference type="EMBL" id="GGM93029.1"/>
    </source>
</evidence>
<dbReference type="InterPro" id="IPR011990">
    <property type="entry name" value="TPR-like_helical_dom_sf"/>
</dbReference>
<keyword evidence="9" id="KW-1185">Reference proteome</keyword>
<evidence type="ECO:0000313" key="9">
    <source>
        <dbReference type="Proteomes" id="UP000597656"/>
    </source>
</evidence>
<keyword evidence="4" id="KW-0804">Transcription</keyword>
<dbReference type="CDD" id="cd00383">
    <property type="entry name" value="trans_reg_C"/>
    <property type="match status" value="1"/>
</dbReference>
<feature type="repeat" description="TPR" evidence="5">
    <location>
        <begin position="862"/>
        <end position="895"/>
    </location>
</feature>
<dbReference type="InterPro" id="IPR019734">
    <property type="entry name" value="TPR_rpt"/>
</dbReference>
<dbReference type="PRINTS" id="PR00364">
    <property type="entry name" value="DISEASERSIST"/>
</dbReference>
<proteinExistence type="inferred from homology"/>
<dbReference type="SUPFAM" id="SSF48452">
    <property type="entry name" value="TPR-like"/>
    <property type="match status" value="2"/>
</dbReference>
<dbReference type="Gene3D" id="1.10.10.10">
    <property type="entry name" value="Winged helix-like DNA-binding domain superfamily/Winged helix DNA-binding domain"/>
    <property type="match status" value="1"/>
</dbReference>
<dbReference type="InterPro" id="IPR001867">
    <property type="entry name" value="OmpR/PhoB-type_DNA-bd"/>
</dbReference>
<dbReference type="InterPro" id="IPR016032">
    <property type="entry name" value="Sig_transdc_resp-reg_C-effctor"/>
</dbReference>
<protein>
    <recommendedName>
        <fullName evidence="7">OmpR/PhoB-type domain-containing protein</fullName>
    </recommendedName>
</protein>